<reference evidence="2 3" key="1">
    <citation type="submission" date="2019-05" db="EMBL/GenBank/DDBJ databases">
        <title>Flagellimonas sp. AsT0115, sp. nov., isolated from a marine red algae, Asparagopsis taxiformis.</title>
        <authorList>
            <person name="Kim J."/>
            <person name="Jeong S.E."/>
            <person name="Jeon C.O."/>
        </authorList>
    </citation>
    <scope>NUCLEOTIDE SEQUENCE [LARGE SCALE GENOMIC DNA]</scope>
    <source>
        <strain evidence="2 3">AsT0115</strain>
    </source>
</reference>
<dbReference type="PROSITE" id="PS51257">
    <property type="entry name" value="PROKAR_LIPOPROTEIN"/>
    <property type="match status" value="1"/>
</dbReference>
<dbReference type="Gene3D" id="3.40.50.1820">
    <property type="entry name" value="alpha/beta hydrolase"/>
    <property type="match status" value="1"/>
</dbReference>
<dbReference type="Gene3D" id="1.25.40.10">
    <property type="entry name" value="Tetratricopeptide repeat domain"/>
    <property type="match status" value="1"/>
</dbReference>
<dbReference type="InterPro" id="IPR029058">
    <property type="entry name" value="AB_hydrolase_fold"/>
</dbReference>
<dbReference type="InterPro" id="IPR011990">
    <property type="entry name" value="TPR-like_helical_dom_sf"/>
</dbReference>
<keyword evidence="3" id="KW-1185">Reference proteome</keyword>
<dbReference type="SUPFAM" id="SSF48452">
    <property type="entry name" value="TPR-like"/>
    <property type="match status" value="1"/>
</dbReference>
<evidence type="ECO:0000313" key="2">
    <source>
        <dbReference type="EMBL" id="TMU54840.1"/>
    </source>
</evidence>
<dbReference type="Pfam" id="PF08840">
    <property type="entry name" value="BAAT_C"/>
    <property type="match status" value="1"/>
</dbReference>
<proteinExistence type="predicted"/>
<name>A0ABY2WJL2_9FLAO</name>
<dbReference type="Proteomes" id="UP000751614">
    <property type="component" value="Unassembled WGS sequence"/>
</dbReference>
<dbReference type="SUPFAM" id="SSF53474">
    <property type="entry name" value="alpha/beta-Hydrolases"/>
    <property type="match status" value="1"/>
</dbReference>
<gene>
    <name evidence="2" type="ORF">FGG15_11625</name>
</gene>
<accession>A0ABY2WJL2</accession>
<comment type="caution">
    <text evidence="2">The sequence shown here is derived from an EMBL/GenBank/DDBJ whole genome shotgun (WGS) entry which is preliminary data.</text>
</comment>
<sequence length="523" mass="58885">MQKTVLYFFILLFMGCQGHKKEPLPEPFSNYMDYGEYEVGFKTLFTNDVSRPSVPFSDWSGKLYPRTDTVPGRKLPLHIWYPSNEKAPLLPFSHFVDLITPQTESDKGMYSDSLSREIYKYQADELKGEKAMTHRDLDTLLHLTTNSSLETKIAKGPFPLVIVPNGSSPANQSVLCEYLASHGYIVAGVSLKGEFAHVVDASARGLESGVDDLQFALGQLLQLPYVNTGQIALVGNAIESSYCAALASRNKKIKALVSLEGGFLSQYEQRILNETVFYEPHSVSLPILAIYAPHPNISPDNIHGLDFSNRYFARLPEMSEFHFLNYGHFDAYVPKIIGEPRGDLEAGFTAGAELILAFLDAELKNKDESFQQYYGKTPSNKLGKSIDTLFILKGHSPPPNMSALKNLFVTKGFGAIDSIYKSHVAAGNTKPFSQTFYNDYKNWLAYKKDPDYKNRMRLYEMAVESYPNSALNHYRLAYYLEQNKKPTKAREYYQKADILIPLDTSLSPSLKLDLQQALDEVLK</sequence>
<feature type="domain" description="BAAT/Acyl-CoA thioester hydrolase C-terminal" evidence="1">
    <location>
        <begin position="218"/>
        <end position="276"/>
    </location>
</feature>
<dbReference type="InterPro" id="IPR014940">
    <property type="entry name" value="BAAT_C"/>
</dbReference>
<evidence type="ECO:0000313" key="3">
    <source>
        <dbReference type="Proteomes" id="UP000751614"/>
    </source>
</evidence>
<organism evidence="2 3">
    <name type="scientific">Flagellimonas algicola</name>
    <dbReference type="NCBI Taxonomy" id="2583815"/>
    <lineage>
        <taxon>Bacteria</taxon>
        <taxon>Pseudomonadati</taxon>
        <taxon>Bacteroidota</taxon>
        <taxon>Flavobacteriia</taxon>
        <taxon>Flavobacteriales</taxon>
        <taxon>Flavobacteriaceae</taxon>
        <taxon>Flagellimonas</taxon>
    </lineage>
</organism>
<evidence type="ECO:0000259" key="1">
    <source>
        <dbReference type="Pfam" id="PF08840"/>
    </source>
</evidence>
<protein>
    <recommendedName>
        <fullName evidence="1">BAAT/Acyl-CoA thioester hydrolase C-terminal domain-containing protein</fullName>
    </recommendedName>
</protein>
<dbReference type="RefSeq" id="WP_138836382.1">
    <property type="nucleotide sequence ID" value="NZ_VCNI01000002.1"/>
</dbReference>
<dbReference type="EMBL" id="VCNI01000002">
    <property type="protein sequence ID" value="TMU54840.1"/>
    <property type="molecule type" value="Genomic_DNA"/>
</dbReference>